<keyword evidence="2" id="KW-1185">Reference proteome</keyword>
<evidence type="ECO:0000313" key="1">
    <source>
        <dbReference type="EMBL" id="QGA80886.1"/>
    </source>
</evidence>
<dbReference type="KEGG" id="ncon:LC1Nh_1010"/>
<name>A0A5Q0UH25_9ARCH</name>
<organism evidence="1 2">
    <name type="scientific">Candidatus Nanohalobium constans</name>
    <dbReference type="NCBI Taxonomy" id="2565781"/>
    <lineage>
        <taxon>Archaea</taxon>
        <taxon>Candidatus Nanohalarchaeota</taxon>
        <taxon>Candidatus Nanohalobia</taxon>
        <taxon>Candidatus Nanohalobiales</taxon>
        <taxon>Candidatus Nanohalobiaceae</taxon>
        <taxon>Candidatus Nanohalobium</taxon>
    </lineage>
</organism>
<dbReference type="Proteomes" id="UP000377803">
    <property type="component" value="Chromosome"/>
</dbReference>
<reference evidence="2" key="1">
    <citation type="submission" date="2019-05" db="EMBL/GenBank/DDBJ databases">
        <title>Candidatus Nanohalobium constans, a novel model system to study the DPANN nano-sized archaea: genomic and physiological characterization of a nanoarchaeon co-cultured with its chitinotrophic host.</title>
        <authorList>
            <person name="La Cono V."/>
            <person name="Arcadi E."/>
            <person name="Crisafi F."/>
            <person name="Denaro R."/>
            <person name="La Spada G."/>
            <person name="Messina E."/>
            <person name="Smedile F."/>
            <person name="Toshchakov S.V."/>
            <person name="Shevchenko M.A."/>
            <person name="Golyshin P.N."/>
            <person name="Golyshina O.V."/>
            <person name="Ferrer M."/>
            <person name="Rohde M."/>
            <person name="Mushegian A."/>
            <person name="Sorokin D.Y."/>
            <person name="Giuliano L."/>
            <person name="Yakimov M.M."/>
        </authorList>
    </citation>
    <scope>NUCLEOTIDE SEQUENCE [LARGE SCALE GENOMIC DNA]</scope>
    <source>
        <strain evidence="2">LC1Nh</strain>
    </source>
</reference>
<evidence type="ECO:0000313" key="2">
    <source>
        <dbReference type="Proteomes" id="UP000377803"/>
    </source>
</evidence>
<proteinExistence type="predicted"/>
<sequence>MNIEQMKQDLEHGKNLSNKDAVWNHRENPEKILLIITKLCINEPNSAFSTKEIKEEYREGMEAEVSNFLKTHEKWNPISWFAQQQTTGKIPEKSRDTLERWYETLERRHVNGYYHYKLPEELREKLEDNLDARLEPLKQPAI</sequence>
<accession>A0A5Q0UH25</accession>
<dbReference type="EMBL" id="CP040089">
    <property type="protein sequence ID" value="QGA80886.1"/>
    <property type="molecule type" value="Genomic_DNA"/>
</dbReference>
<gene>
    <name evidence="1" type="ORF">LC1Nh_1010</name>
</gene>
<dbReference type="AlphaFoldDB" id="A0A5Q0UH25"/>
<dbReference type="RefSeq" id="WP_153550631.1">
    <property type="nucleotide sequence ID" value="NZ_CP040089.1"/>
</dbReference>
<dbReference type="GeneID" id="42365404"/>
<protein>
    <submittedName>
        <fullName evidence="1">Uncharacterized protein</fullName>
    </submittedName>
</protein>